<protein>
    <submittedName>
        <fullName evidence="2">Uncharacterized protein</fullName>
    </submittedName>
</protein>
<dbReference type="AlphaFoldDB" id="A0A9Q1IN18"/>
<sequence>MFQGTAGARDGREIDRRSYIFSTPLTHAVVSTRASWHHTPGSGPESPGEEEDGSANEQREMDWEDDTNPAFGFTLGLMMSAERPRAECAGEL</sequence>
<evidence type="ECO:0000256" key="1">
    <source>
        <dbReference type="SAM" id="MobiDB-lite"/>
    </source>
</evidence>
<dbReference type="EMBL" id="JAINUF010000012">
    <property type="protein sequence ID" value="KAJ8345641.1"/>
    <property type="molecule type" value="Genomic_DNA"/>
</dbReference>
<name>A0A9Q1IN18_SYNKA</name>
<evidence type="ECO:0000313" key="2">
    <source>
        <dbReference type="EMBL" id="KAJ8345641.1"/>
    </source>
</evidence>
<proteinExistence type="predicted"/>
<comment type="caution">
    <text evidence="2">The sequence shown here is derived from an EMBL/GenBank/DDBJ whole genome shotgun (WGS) entry which is preliminary data.</text>
</comment>
<dbReference type="Proteomes" id="UP001152622">
    <property type="component" value="Chromosome 12"/>
</dbReference>
<reference evidence="2" key="1">
    <citation type="journal article" date="2023" name="Science">
        <title>Genome structures resolve the early diversification of teleost fishes.</title>
        <authorList>
            <person name="Parey E."/>
            <person name="Louis A."/>
            <person name="Montfort J."/>
            <person name="Bouchez O."/>
            <person name="Roques C."/>
            <person name="Iampietro C."/>
            <person name="Lluch J."/>
            <person name="Castinel A."/>
            <person name="Donnadieu C."/>
            <person name="Desvignes T."/>
            <person name="Floi Bucao C."/>
            <person name="Jouanno E."/>
            <person name="Wen M."/>
            <person name="Mejri S."/>
            <person name="Dirks R."/>
            <person name="Jansen H."/>
            <person name="Henkel C."/>
            <person name="Chen W.J."/>
            <person name="Zahm M."/>
            <person name="Cabau C."/>
            <person name="Klopp C."/>
            <person name="Thompson A.W."/>
            <person name="Robinson-Rechavi M."/>
            <person name="Braasch I."/>
            <person name="Lecointre G."/>
            <person name="Bobe J."/>
            <person name="Postlethwait J.H."/>
            <person name="Berthelot C."/>
            <person name="Roest Crollius H."/>
            <person name="Guiguen Y."/>
        </authorList>
    </citation>
    <scope>NUCLEOTIDE SEQUENCE</scope>
    <source>
        <strain evidence="2">WJC10195</strain>
    </source>
</reference>
<accession>A0A9Q1IN18</accession>
<gene>
    <name evidence="2" type="ORF">SKAU_G00298340</name>
</gene>
<keyword evidence="3" id="KW-1185">Reference proteome</keyword>
<feature type="region of interest" description="Disordered" evidence="1">
    <location>
        <begin position="31"/>
        <end position="69"/>
    </location>
</feature>
<organism evidence="2 3">
    <name type="scientific">Synaphobranchus kaupii</name>
    <name type="common">Kaup's arrowtooth eel</name>
    <dbReference type="NCBI Taxonomy" id="118154"/>
    <lineage>
        <taxon>Eukaryota</taxon>
        <taxon>Metazoa</taxon>
        <taxon>Chordata</taxon>
        <taxon>Craniata</taxon>
        <taxon>Vertebrata</taxon>
        <taxon>Euteleostomi</taxon>
        <taxon>Actinopterygii</taxon>
        <taxon>Neopterygii</taxon>
        <taxon>Teleostei</taxon>
        <taxon>Anguilliformes</taxon>
        <taxon>Synaphobranchidae</taxon>
        <taxon>Synaphobranchus</taxon>
    </lineage>
</organism>
<evidence type="ECO:0000313" key="3">
    <source>
        <dbReference type="Proteomes" id="UP001152622"/>
    </source>
</evidence>